<dbReference type="KEGG" id="oho:Oweho_2083"/>
<dbReference type="AlphaFoldDB" id="G8R3K2"/>
<evidence type="ECO:0000313" key="6">
    <source>
        <dbReference type="Proteomes" id="UP000005631"/>
    </source>
</evidence>
<dbReference type="Pfam" id="PF26628">
    <property type="entry name" value="DUF8202"/>
    <property type="match status" value="1"/>
</dbReference>
<dbReference type="OrthoDB" id="2582440at2"/>
<dbReference type="Pfam" id="PF18962">
    <property type="entry name" value="Por_Secre_tail"/>
    <property type="match status" value="1"/>
</dbReference>
<evidence type="ECO:0000256" key="1">
    <source>
        <dbReference type="ARBA" id="ARBA00022729"/>
    </source>
</evidence>
<dbReference type="RefSeq" id="WP_014202407.1">
    <property type="nucleotide sequence ID" value="NC_016599.1"/>
</dbReference>
<sequence length="598" mass="66372">MFPSQKAQFGAGFFLRSLSLFFLAFITFSAPGQILKEIPQPTWAYQWTAQTMPSYIDTFSIGNHPILDAEGSLLHKYCEAIGEESVGTLFMVVRPKYDTLPDKRLLKLGAVSLYRDSLKVDQQSIDLNRIEGDPVIVKVKFQARSRSSWFSKHFRMHESIDLAEVIFYEAQLDDEQIRKVESYLALKYSIKIDQICSKKQPEYLDLSGNGLWNYKVDALYNEQIMALGRMDRANFFQSQSFSPDSKRLQIALDSLVILGENPPVSIQDSSLMIVSKGSDKLGRQCGGNPADYLFKIKLFDWVSSAGTLLIQMDTLLNYTNVMVSDGMNSVPGTYTTLGNSTTLSVPLATLNDATNYFIVGVATPDTCNPLYNVAFRYCDSAGYNGLDLGLDTAALPVDCRIVSLDDGSVFDTLVSQPFIQLSNMDAGHYELLASNQNGVILHSVFAFNSCPSQYFMHDGGASPGSHDFVFSSAETLPSTFSSGRTSNKEGNSIYTNSATDSGIGHKATSQKNSTEESINIYPNPIPRGGNVYVSFSNLDDQQFTIQIMDNKGALLRQENFTPNLGNRKYQFPLNEPGTYLVRVLQSADQYTLQTIVVK</sequence>
<dbReference type="InterPro" id="IPR026444">
    <property type="entry name" value="Secre_tail"/>
</dbReference>
<evidence type="ECO:0000259" key="4">
    <source>
        <dbReference type="Pfam" id="PF26628"/>
    </source>
</evidence>
<organism evidence="5 6">
    <name type="scientific">Owenweeksia hongkongensis (strain DSM 17368 / CIP 108786 / JCM 12287 / NRRL B-23963 / UST20020801)</name>
    <dbReference type="NCBI Taxonomy" id="926562"/>
    <lineage>
        <taxon>Bacteria</taxon>
        <taxon>Pseudomonadati</taxon>
        <taxon>Bacteroidota</taxon>
        <taxon>Flavobacteriia</taxon>
        <taxon>Flavobacteriales</taxon>
        <taxon>Owenweeksiaceae</taxon>
        <taxon>Owenweeksia</taxon>
    </lineage>
</organism>
<keyword evidence="6" id="KW-1185">Reference proteome</keyword>
<protein>
    <submittedName>
        <fullName evidence="5">Uncharacterized protein</fullName>
    </submittedName>
</protein>
<dbReference type="HOGENOM" id="CLU_453964_0_0_10"/>
<dbReference type="Proteomes" id="UP000005631">
    <property type="component" value="Chromosome"/>
</dbReference>
<feature type="domain" description="Secretion system C-terminal sorting" evidence="3">
    <location>
        <begin position="520"/>
        <end position="597"/>
    </location>
</feature>
<dbReference type="Gene3D" id="2.60.120.380">
    <property type="match status" value="1"/>
</dbReference>
<reference evidence="5 6" key="1">
    <citation type="journal article" date="2012" name="Stand. Genomic Sci.">
        <title>Genome sequence of the orange-pigmented seawater bacterium Owenweeksia hongkongensis type strain (UST20020801(T)).</title>
        <authorList>
            <person name="Riedel T."/>
            <person name="Held B."/>
            <person name="Nolan M."/>
            <person name="Lucas S."/>
            <person name="Lapidus A."/>
            <person name="Tice H."/>
            <person name="Del Rio T.G."/>
            <person name="Cheng J.F."/>
            <person name="Han C."/>
            <person name="Tapia R."/>
            <person name="Goodwin L.A."/>
            <person name="Pitluck S."/>
            <person name="Liolios K."/>
            <person name="Mavromatis K."/>
            <person name="Pagani I."/>
            <person name="Ivanova N."/>
            <person name="Mikhailova N."/>
            <person name="Pati A."/>
            <person name="Chen A."/>
            <person name="Palaniappan K."/>
            <person name="Rohde M."/>
            <person name="Tindall B.J."/>
            <person name="Detter J.C."/>
            <person name="Goker M."/>
            <person name="Woyke T."/>
            <person name="Bristow J."/>
            <person name="Eisen J.A."/>
            <person name="Markowitz V."/>
            <person name="Hugenholtz P."/>
            <person name="Klenk H.P."/>
            <person name="Kyrpides N.C."/>
        </authorList>
    </citation>
    <scope>NUCLEOTIDE SEQUENCE</scope>
    <source>
        <strain evidence="6">DSM 17368 / JCM 12287 / NRRL B-23963</strain>
    </source>
</reference>
<evidence type="ECO:0000313" key="5">
    <source>
        <dbReference type="EMBL" id="AEV33058.1"/>
    </source>
</evidence>
<keyword evidence="1" id="KW-0732">Signal</keyword>
<feature type="region of interest" description="Disordered" evidence="2">
    <location>
        <begin position="495"/>
        <end position="517"/>
    </location>
</feature>
<feature type="compositionally biased region" description="Polar residues" evidence="2">
    <location>
        <begin position="507"/>
        <end position="517"/>
    </location>
</feature>
<dbReference type="InterPro" id="IPR058515">
    <property type="entry name" value="DUF8202"/>
</dbReference>
<dbReference type="STRING" id="926562.Oweho_2083"/>
<accession>G8R3K2</accession>
<name>G8R3K2_OWEHD</name>
<proteinExistence type="predicted"/>
<gene>
    <name evidence="5" type="ordered locus">Oweho_2083</name>
</gene>
<evidence type="ECO:0000256" key="2">
    <source>
        <dbReference type="SAM" id="MobiDB-lite"/>
    </source>
</evidence>
<evidence type="ECO:0000259" key="3">
    <source>
        <dbReference type="Pfam" id="PF18962"/>
    </source>
</evidence>
<dbReference type="NCBIfam" id="TIGR04183">
    <property type="entry name" value="Por_Secre_tail"/>
    <property type="match status" value="1"/>
</dbReference>
<feature type="domain" description="DUF8202" evidence="4">
    <location>
        <begin position="177"/>
        <end position="280"/>
    </location>
</feature>
<dbReference type="EMBL" id="CP003156">
    <property type="protein sequence ID" value="AEV33058.1"/>
    <property type="molecule type" value="Genomic_DNA"/>
</dbReference>